<evidence type="ECO:0000313" key="2">
    <source>
        <dbReference type="EMBL" id="KXU36869.1"/>
    </source>
</evidence>
<proteinExistence type="predicted"/>
<keyword evidence="3" id="KW-1185">Reference proteome</keyword>
<dbReference type="AlphaFoldDB" id="A0A139SQJ4"/>
<dbReference type="InterPro" id="IPR002881">
    <property type="entry name" value="DUF58"/>
</dbReference>
<accession>A0A139SQJ4</accession>
<evidence type="ECO:0000313" key="3">
    <source>
        <dbReference type="Proteomes" id="UP000070058"/>
    </source>
</evidence>
<gene>
    <name evidence="2" type="ORF">AXK11_03345</name>
</gene>
<dbReference type="PANTHER" id="PTHR33608">
    <property type="entry name" value="BLL2464 PROTEIN"/>
    <property type="match status" value="1"/>
</dbReference>
<name>A0A139SQJ4_9BACT</name>
<comment type="caution">
    <text evidence="2">The sequence shown here is derived from an EMBL/GenBank/DDBJ whole genome shotgun (WGS) entry which is preliminary data.</text>
</comment>
<feature type="domain" description="DUF58" evidence="1">
    <location>
        <begin position="43"/>
        <end position="233"/>
    </location>
</feature>
<dbReference type="EMBL" id="LSZQ01000028">
    <property type="protein sequence ID" value="KXU36869.1"/>
    <property type="molecule type" value="Genomic_DNA"/>
</dbReference>
<evidence type="ECO:0000259" key="1">
    <source>
        <dbReference type="Pfam" id="PF01882"/>
    </source>
</evidence>
<dbReference type="PANTHER" id="PTHR33608:SF6">
    <property type="entry name" value="BLL2464 PROTEIN"/>
    <property type="match status" value="1"/>
</dbReference>
<dbReference type="Pfam" id="PF01882">
    <property type="entry name" value="DUF58"/>
    <property type="match status" value="1"/>
</dbReference>
<dbReference type="Proteomes" id="UP000070058">
    <property type="component" value="Unassembled WGS sequence"/>
</dbReference>
<sequence length="322" mass="35459">MESAAAILRRLEWRVRHAVENVLSGEYRSAFRGRGMEFDQVVRYEFGDDVRDIDWNVTARLGEPYRKKFVEERELTLLLLFEDSPSLNFGSGSKTKREALLELAGLLMLLGAVNRDRVGFIHSALDASGTPRLHFRAPVRGRGAILHSAAQLLALPPPTAASGHATEAAGTLGALGTALRQINRSRAVPKHSVLVWLGDFAPRAQPEGWPVIQRRFQTMGFRVDDPWERRFPAELGGGGRGGLLGGLPSGATLAAYDPLAGRLVTLEDSPAARAAHATWQREREEAWAALFPAAHNRLAVSTEDDQLGALVRFFHARMRLPH</sequence>
<organism evidence="2 3">
    <name type="scientific">Cephaloticoccus primus</name>
    <dbReference type="NCBI Taxonomy" id="1548207"/>
    <lineage>
        <taxon>Bacteria</taxon>
        <taxon>Pseudomonadati</taxon>
        <taxon>Verrucomicrobiota</taxon>
        <taxon>Opitutia</taxon>
        <taxon>Opitutales</taxon>
        <taxon>Opitutaceae</taxon>
        <taxon>Cephaloticoccus</taxon>
    </lineage>
</organism>
<protein>
    <recommendedName>
        <fullName evidence="1">DUF58 domain-containing protein</fullName>
    </recommendedName>
</protein>
<dbReference type="STRING" id="1548207.AXK11_03345"/>
<reference evidence="3" key="1">
    <citation type="submission" date="2016-02" db="EMBL/GenBank/DDBJ databases">
        <authorList>
            <person name="Sanders J.G."/>
            <person name="Lin J.Y."/>
            <person name="Wertz J.T."/>
            <person name="Russell J.A."/>
            <person name="Moreau C.S."/>
            <person name="Powell S."/>
        </authorList>
    </citation>
    <scope>NUCLEOTIDE SEQUENCE [LARGE SCALE GENOMIC DNA]</scope>
    <source>
        <strain evidence="3">CAG34</strain>
    </source>
</reference>